<dbReference type="Proteomes" id="UP000324222">
    <property type="component" value="Unassembled WGS sequence"/>
</dbReference>
<proteinExistence type="predicted"/>
<reference evidence="2 3" key="1">
    <citation type="submission" date="2019-05" db="EMBL/GenBank/DDBJ databases">
        <title>Another draft genome of Portunus trituberculatus and its Hox gene families provides insights of decapod evolution.</title>
        <authorList>
            <person name="Jeong J.-H."/>
            <person name="Song I."/>
            <person name="Kim S."/>
            <person name="Choi T."/>
            <person name="Kim D."/>
            <person name="Ryu S."/>
            <person name="Kim W."/>
        </authorList>
    </citation>
    <scope>NUCLEOTIDE SEQUENCE [LARGE SCALE GENOMIC DNA]</scope>
    <source>
        <tissue evidence="2">Muscle</tissue>
    </source>
</reference>
<keyword evidence="1" id="KW-0472">Membrane</keyword>
<protein>
    <submittedName>
        <fullName evidence="2">Uncharacterized protein</fullName>
    </submittedName>
</protein>
<name>A0A5B7FBL6_PORTR</name>
<dbReference type="EMBL" id="VSRR010006555">
    <property type="protein sequence ID" value="MPC45060.1"/>
    <property type="molecule type" value="Genomic_DNA"/>
</dbReference>
<accession>A0A5B7FBL6</accession>
<organism evidence="2 3">
    <name type="scientific">Portunus trituberculatus</name>
    <name type="common">Swimming crab</name>
    <name type="synonym">Neptunus trituberculatus</name>
    <dbReference type="NCBI Taxonomy" id="210409"/>
    <lineage>
        <taxon>Eukaryota</taxon>
        <taxon>Metazoa</taxon>
        <taxon>Ecdysozoa</taxon>
        <taxon>Arthropoda</taxon>
        <taxon>Crustacea</taxon>
        <taxon>Multicrustacea</taxon>
        <taxon>Malacostraca</taxon>
        <taxon>Eumalacostraca</taxon>
        <taxon>Eucarida</taxon>
        <taxon>Decapoda</taxon>
        <taxon>Pleocyemata</taxon>
        <taxon>Brachyura</taxon>
        <taxon>Eubrachyura</taxon>
        <taxon>Portunoidea</taxon>
        <taxon>Portunidae</taxon>
        <taxon>Portuninae</taxon>
        <taxon>Portunus</taxon>
    </lineage>
</organism>
<evidence type="ECO:0000256" key="1">
    <source>
        <dbReference type="SAM" id="Phobius"/>
    </source>
</evidence>
<keyword evidence="1" id="KW-1133">Transmembrane helix</keyword>
<dbReference type="AlphaFoldDB" id="A0A5B7FBL6"/>
<evidence type="ECO:0000313" key="3">
    <source>
        <dbReference type="Proteomes" id="UP000324222"/>
    </source>
</evidence>
<feature type="transmembrane region" description="Helical" evidence="1">
    <location>
        <begin position="32"/>
        <end position="51"/>
    </location>
</feature>
<comment type="caution">
    <text evidence="2">The sequence shown here is derived from an EMBL/GenBank/DDBJ whole genome shotgun (WGS) entry which is preliminary data.</text>
</comment>
<evidence type="ECO:0000313" key="2">
    <source>
        <dbReference type="EMBL" id="MPC45060.1"/>
    </source>
</evidence>
<keyword evidence="3" id="KW-1185">Reference proteome</keyword>
<keyword evidence="1" id="KW-0812">Transmembrane</keyword>
<gene>
    <name evidence="2" type="ORF">E2C01_038745</name>
</gene>
<sequence>MPLCLARRLGGTLSVRDERKVPGKMGRASRHFIFVHLFVLALHVLAIAVLIQQEGRTVSHDNNAPPCPHP</sequence>